<sequence length="30" mass="3393">QINILYAKRAINSDGSKRGEIKELLITNSF</sequence>
<dbReference type="EMBL" id="BARU01035034">
    <property type="protein sequence ID" value="GAH70430.1"/>
    <property type="molecule type" value="Genomic_DNA"/>
</dbReference>
<accession>X1IMG0</accession>
<name>X1IMG0_9ZZZZ</name>
<evidence type="ECO:0000313" key="1">
    <source>
        <dbReference type="EMBL" id="GAH70430.1"/>
    </source>
</evidence>
<reference evidence="1" key="1">
    <citation type="journal article" date="2014" name="Front. Microbiol.">
        <title>High frequency of phylogenetically diverse reductive dehalogenase-homologous genes in deep subseafloor sedimentary metagenomes.</title>
        <authorList>
            <person name="Kawai M."/>
            <person name="Futagami T."/>
            <person name="Toyoda A."/>
            <person name="Takaki Y."/>
            <person name="Nishi S."/>
            <person name="Hori S."/>
            <person name="Arai W."/>
            <person name="Tsubouchi T."/>
            <person name="Morono Y."/>
            <person name="Uchiyama I."/>
            <person name="Ito T."/>
            <person name="Fujiyama A."/>
            <person name="Inagaki F."/>
            <person name="Takami H."/>
        </authorList>
    </citation>
    <scope>NUCLEOTIDE SEQUENCE</scope>
    <source>
        <strain evidence="1">Expedition CK06-06</strain>
    </source>
</reference>
<comment type="caution">
    <text evidence="1">The sequence shown here is derived from an EMBL/GenBank/DDBJ whole genome shotgun (WGS) entry which is preliminary data.</text>
</comment>
<organism evidence="1">
    <name type="scientific">marine sediment metagenome</name>
    <dbReference type="NCBI Taxonomy" id="412755"/>
    <lineage>
        <taxon>unclassified sequences</taxon>
        <taxon>metagenomes</taxon>
        <taxon>ecological metagenomes</taxon>
    </lineage>
</organism>
<proteinExistence type="predicted"/>
<gene>
    <name evidence="1" type="ORF">S03H2_54903</name>
</gene>
<protein>
    <submittedName>
        <fullName evidence="1">Uncharacterized protein</fullName>
    </submittedName>
</protein>
<feature type="non-terminal residue" evidence="1">
    <location>
        <position position="1"/>
    </location>
</feature>
<dbReference type="AlphaFoldDB" id="X1IMG0"/>